<dbReference type="EMBL" id="CP032624">
    <property type="protein sequence ID" value="AYG03252.1"/>
    <property type="molecule type" value="Genomic_DNA"/>
</dbReference>
<dbReference type="OrthoDB" id="182039at2"/>
<dbReference type="NCBIfam" id="NF006043">
    <property type="entry name" value="PRK08186.1"/>
    <property type="match status" value="1"/>
</dbReference>
<proteinExistence type="predicted"/>
<protein>
    <submittedName>
        <fullName evidence="3">Allophanate hydrolase</fullName>
        <ecNumber evidence="3">3.5.1.54</ecNumber>
    </submittedName>
</protein>
<dbReference type="InterPro" id="IPR023631">
    <property type="entry name" value="Amidase_dom"/>
</dbReference>
<dbReference type="Pfam" id="PF01425">
    <property type="entry name" value="Amidase"/>
    <property type="match status" value="1"/>
</dbReference>
<dbReference type="PANTHER" id="PTHR11895:SF169">
    <property type="entry name" value="GLUTAMYL-TRNA(GLN) AMIDOTRANSFERASE"/>
    <property type="match status" value="1"/>
</dbReference>
<dbReference type="NCBIfam" id="TIGR02713">
    <property type="entry name" value="allophanate_hyd"/>
    <property type="match status" value="1"/>
</dbReference>
<accession>A0A387BLL4</accession>
<dbReference type="SUPFAM" id="SSF75304">
    <property type="entry name" value="Amidase signature (AS) enzymes"/>
    <property type="match status" value="1"/>
</dbReference>
<dbReference type="InterPro" id="IPR036928">
    <property type="entry name" value="AS_sf"/>
</dbReference>
<dbReference type="Gene3D" id="3.90.1300.10">
    <property type="entry name" value="Amidase signature (AS) domain"/>
    <property type="match status" value="1"/>
</dbReference>
<organism evidence="3 4">
    <name type="scientific">Gryllotalpicola protaetiae</name>
    <dbReference type="NCBI Taxonomy" id="2419771"/>
    <lineage>
        <taxon>Bacteria</taxon>
        <taxon>Bacillati</taxon>
        <taxon>Actinomycetota</taxon>
        <taxon>Actinomycetes</taxon>
        <taxon>Micrococcales</taxon>
        <taxon>Microbacteriaceae</taxon>
        <taxon>Gryllotalpicola</taxon>
    </lineage>
</organism>
<dbReference type="InterPro" id="IPR053844">
    <property type="entry name" value="AH_C"/>
</dbReference>
<feature type="domain" description="Amidase" evidence="1">
    <location>
        <begin position="15"/>
        <end position="417"/>
    </location>
</feature>
<keyword evidence="4" id="KW-1185">Reference proteome</keyword>
<dbReference type="Gene3D" id="1.20.58.1700">
    <property type="match status" value="1"/>
</dbReference>
<reference evidence="3 4" key="1">
    <citation type="submission" date="2018-09" db="EMBL/GenBank/DDBJ databases">
        <title>Genome sequencing of strain 2DFW10M-5.</title>
        <authorList>
            <person name="Heo J."/>
            <person name="Kim S.-J."/>
            <person name="Kwon S.-W."/>
        </authorList>
    </citation>
    <scope>NUCLEOTIDE SEQUENCE [LARGE SCALE GENOMIC DNA]</scope>
    <source>
        <strain evidence="3 4">2DFW10M-5</strain>
    </source>
</reference>
<dbReference type="AlphaFoldDB" id="A0A387BLL4"/>
<dbReference type="KEGG" id="gry:D7I44_06735"/>
<evidence type="ECO:0000259" key="2">
    <source>
        <dbReference type="Pfam" id="PF21986"/>
    </source>
</evidence>
<feature type="domain" description="Allophanate hydrolase C-terminal" evidence="2">
    <location>
        <begin position="443"/>
        <end position="563"/>
    </location>
</feature>
<evidence type="ECO:0000313" key="3">
    <source>
        <dbReference type="EMBL" id="AYG03252.1"/>
    </source>
</evidence>
<keyword evidence="3" id="KW-0378">Hydrolase</keyword>
<evidence type="ECO:0000259" key="1">
    <source>
        <dbReference type="Pfam" id="PF01425"/>
    </source>
</evidence>
<dbReference type="InterPro" id="IPR014085">
    <property type="entry name" value="Allophanate_hydrolase"/>
</dbReference>
<dbReference type="InterPro" id="IPR000120">
    <property type="entry name" value="Amidase"/>
</dbReference>
<dbReference type="Proteomes" id="UP000275069">
    <property type="component" value="Chromosome"/>
</dbReference>
<dbReference type="GO" id="GO:0004039">
    <property type="term" value="F:allophanate hydrolase activity"/>
    <property type="evidence" value="ECO:0007669"/>
    <property type="project" value="UniProtKB-EC"/>
</dbReference>
<dbReference type="Gene3D" id="3.10.490.10">
    <property type="entry name" value="Gamma-glutamyl cyclotransferase-like"/>
    <property type="match status" value="1"/>
</dbReference>
<gene>
    <name evidence="3" type="primary">atzF</name>
    <name evidence="3" type="ORF">D7I44_06735</name>
</gene>
<dbReference type="PANTHER" id="PTHR11895">
    <property type="entry name" value="TRANSAMIDASE"/>
    <property type="match status" value="1"/>
</dbReference>
<sequence length="570" mass="58272">MSGAAVARVVGAYGRIAETDRSEAWIHLRPKADVEREAAAIDARVDAGERLPLAGTVFAVKDNIDVAGLPTTAACAPFAYTPTQSSPAVARLVAAGALVLGKTNLDQFATGLVGTRSPFGAVRGALLPERISGGSSSGSAVVVALGIADFALGTDTAGSGRVPAMFNGIVGVKPTVGLIPTLGVVAACRSYDCVSVFAPTLAAAQLPLRTIIGPDSADHRGRVWPLDVPLAAPAAPVIAVPDDAGLAPVSADARAAFTAAVRRLGQAGATITAVDISPLLDAARLLYEGALVAERYEAFGAFLEEHPEAADPSVLSIVRSAREVAGADVIRDQDRVLAYRRVAARLFDGVDALLVPTTTDHPDFAEVAADPIGVNSRLGTYTNFVNLLDLCAVSVPAGEADGGPFGVTVIAPAFHDQPAVDIASHLLGSPGAGDGPALPAGIPLVVFGAHLRGLPLNGQLTALGARFVREVRTAPRYRMHVLPGDPARPAVRLAGDSELGVALAGEEWLLSPAALGRLTASLAWPMMLGPVELADGTRATGFGASEALGPDVSEHGGWRAYLAASRELVP</sequence>
<name>A0A387BLL4_9MICO</name>
<dbReference type="EC" id="3.5.1.54" evidence="3"/>
<dbReference type="RefSeq" id="WP_120788784.1">
    <property type="nucleotide sequence ID" value="NZ_CP032624.1"/>
</dbReference>
<evidence type="ECO:0000313" key="4">
    <source>
        <dbReference type="Proteomes" id="UP000275069"/>
    </source>
</evidence>
<dbReference type="Pfam" id="PF21986">
    <property type="entry name" value="AH_C"/>
    <property type="match status" value="1"/>
</dbReference>